<dbReference type="VEuPathDB" id="FungiDB:HpaG812207"/>
<name>M4C028_HYAAE</name>
<dbReference type="EnsemblProtists" id="HpaT812207">
    <property type="protein sequence ID" value="HpaP812207"/>
    <property type="gene ID" value="HpaG812207"/>
</dbReference>
<dbReference type="Proteomes" id="UP000011713">
    <property type="component" value="Unassembled WGS sequence"/>
</dbReference>
<sequence length="66" mass="7711">MLKNAVLSLNTTILLAFFYFHIYNGKLFINLVTLWLGHYSNVCDWLKSIEGKYDYISKCWTLTSKG</sequence>
<dbReference type="HOGENOM" id="CLU_2836675_0_0_1"/>
<evidence type="ECO:0000313" key="1">
    <source>
        <dbReference type="EnsemblProtists" id="HpaP812207"/>
    </source>
</evidence>
<dbReference type="InParanoid" id="M4C028"/>
<protein>
    <submittedName>
        <fullName evidence="1">Uncharacterized protein</fullName>
    </submittedName>
</protein>
<evidence type="ECO:0000313" key="2">
    <source>
        <dbReference type="Proteomes" id="UP000011713"/>
    </source>
</evidence>
<dbReference type="EMBL" id="JH598069">
    <property type="status" value="NOT_ANNOTATED_CDS"/>
    <property type="molecule type" value="Genomic_DNA"/>
</dbReference>
<keyword evidence="2" id="KW-1185">Reference proteome</keyword>
<organism evidence="1 2">
    <name type="scientific">Hyaloperonospora arabidopsidis (strain Emoy2)</name>
    <name type="common">Downy mildew agent</name>
    <name type="synonym">Peronospora arabidopsidis</name>
    <dbReference type="NCBI Taxonomy" id="559515"/>
    <lineage>
        <taxon>Eukaryota</taxon>
        <taxon>Sar</taxon>
        <taxon>Stramenopiles</taxon>
        <taxon>Oomycota</taxon>
        <taxon>Peronosporomycetes</taxon>
        <taxon>Peronosporales</taxon>
        <taxon>Peronosporaceae</taxon>
        <taxon>Hyaloperonospora</taxon>
    </lineage>
</organism>
<proteinExistence type="predicted"/>
<reference evidence="2" key="1">
    <citation type="journal article" date="2010" name="Science">
        <title>Signatures of adaptation to obligate biotrophy in the Hyaloperonospora arabidopsidis genome.</title>
        <authorList>
            <person name="Baxter L."/>
            <person name="Tripathy S."/>
            <person name="Ishaque N."/>
            <person name="Boot N."/>
            <person name="Cabral A."/>
            <person name="Kemen E."/>
            <person name="Thines M."/>
            <person name="Ah-Fong A."/>
            <person name="Anderson R."/>
            <person name="Badejoko W."/>
            <person name="Bittner-Eddy P."/>
            <person name="Boore J.L."/>
            <person name="Chibucos M.C."/>
            <person name="Coates M."/>
            <person name="Dehal P."/>
            <person name="Delehaunty K."/>
            <person name="Dong S."/>
            <person name="Downton P."/>
            <person name="Dumas B."/>
            <person name="Fabro G."/>
            <person name="Fronick C."/>
            <person name="Fuerstenberg S.I."/>
            <person name="Fulton L."/>
            <person name="Gaulin E."/>
            <person name="Govers F."/>
            <person name="Hughes L."/>
            <person name="Humphray S."/>
            <person name="Jiang R.H."/>
            <person name="Judelson H."/>
            <person name="Kamoun S."/>
            <person name="Kyung K."/>
            <person name="Meijer H."/>
            <person name="Minx P."/>
            <person name="Morris P."/>
            <person name="Nelson J."/>
            <person name="Phuntumart V."/>
            <person name="Qutob D."/>
            <person name="Rehmany A."/>
            <person name="Rougon-Cardoso A."/>
            <person name="Ryden P."/>
            <person name="Torto-Alalibo T."/>
            <person name="Studholme D."/>
            <person name="Wang Y."/>
            <person name="Win J."/>
            <person name="Wood J."/>
            <person name="Clifton S.W."/>
            <person name="Rogers J."/>
            <person name="Van den Ackerveken G."/>
            <person name="Jones J.D."/>
            <person name="McDowell J.M."/>
            <person name="Beynon J."/>
            <person name="Tyler B.M."/>
        </authorList>
    </citation>
    <scope>NUCLEOTIDE SEQUENCE [LARGE SCALE GENOMIC DNA]</scope>
    <source>
        <strain evidence="2">Emoy2</strain>
    </source>
</reference>
<reference evidence="1" key="2">
    <citation type="submission" date="2015-06" db="UniProtKB">
        <authorList>
            <consortium name="EnsemblProtists"/>
        </authorList>
    </citation>
    <scope>IDENTIFICATION</scope>
    <source>
        <strain evidence="1">Emoy2</strain>
    </source>
</reference>
<dbReference type="AlphaFoldDB" id="M4C028"/>
<accession>M4C028</accession>